<name>A0A9P6HNE0_9AGAM</name>
<keyword evidence="3" id="KW-1185">Reference proteome</keyword>
<evidence type="ECO:0000256" key="1">
    <source>
        <dbReference type="SAM" id="MobiDB-lite"/>
    </source>
</evidence>
<protein>
    <submittedName>
        <fullName evidence="2">Uncharacterized protein</fullName>
    </submittedName>
</protein>
<gene>
    <name evidence="2" type="ORF">BJ322DRAFT_1017548</name>
</gene>
<dbReference type="AlphaFoldDB" id="A0A9P6HNE0"/>
<sequence length="388" mass="44256">MPHTSTHIPTRRSTSNSPVQESNFNINRFTHAHDNRARPYPTLGNVLDRSATADPEEGFTDLGFRDFIQASRRVSRRKLVWIETNLYTAELLGCGVEFVTETNETFNSVLDASVVHTSNVGVTLMDEIAHVNERVDGRREEIEKLEKEWLGLQGEVITLKDLVRGLINKTGELEDDKVRLTRRVSELTGEVRDLQRRCSEPEVRVEEEELPIPERAESLPARLVVQYENRLVPIDDEVVEIHLEEFYRNVGVVRRNTPVPRRRMTPLITVTDTTLPRNRWPALEFDLYAKFVPDSEPNSDTELPDYGDLSDVDPNEIREQNWANEELPEYLLVVQGRSGATEGQVGEIFVLRSAGTCSRIIPRVFWGILTSSTFHVLDFESLSIGHIA</sequence>
<evidence type="ECO:0000313" key="3">
    <source>
        <dbReference type="Proteomes" id="UP000736335"/>
    </source>
</evidence>
<evidence type="ECO:0000313" key="2">
    <source>
        <dbReference type="EMBL" id="KAF9790929.1"/>
    </source>
</evidence>
<accession>A0A9P6HNE0</accession>
<feature type="region of interest" description="Disordered" evidence="1">
    <location>
        <begin position="1"/>
        <end position="21"/>
    </location>
</feature>
<dbReference type="EMBL" id="WIUZ02000002">
    <property type="protein sequence ID" value="KAF9790929.1"/>
    <property type="molecule type" value="Genomic_DNA"/>
</dbReference>
<comment type="caution">
    <text evidence="2">The sequence shown here is derived from an EMBL/GenBank/DDBJ whole genome shotgun (WGS) entry which is preliminary data.</text>
</comment>
<reference evidence="2" key="1">
    <citation type="journal article" date="2020" name="Nat. Commun.">
        <title>Large-scale genome sequencing of mycorrhizal fungi provides insights into the early evolution of symbiotic traits.</title>
        <authorList>
            <person name="Miyauchi S."/>
            <person name="Kiss E."/>
            <person name="Kuo A."/>
            <person name="Drula E."/>
            <person name="Kohler A."/>
            <person name="Sanchez-Garcia M."/>
            <person name="Morin E."/>
            <person name="Andreopoulos B."/>
            <person name="Barry K.W."/>
            <person name="Bonito G."/>
            <person name="Buee M."/>
            <person name="Carver A."/>
            <person name="Chen C."/>
            <person name="Cichocki N."/>
            <person name="Clum A."/>
            <person name="Culley D."/>
            <person name="Crous P.W."/>
            <person name="Fauchery L."/>
            <person name="Girlanda M."/>
            <person name="Hayes R.D."/>
            <person name="Keri Z."/>
            <person name="LaButti K."/>
            <person name="Lipzen A."/>
            <person name="Lombard V."/>
            <person name="Magnuson J."/>
            <person name="Maillard F."/>
            <person name="Murat C."/>
            <person name="Nolan M."/>
            <person name="Ohm R.A."/>
            <person name="Pangilinan J."/>
            <person name="Pereira M.F."/>
            <person name="Perotto S."/>
            <person name="Peter M."/>
            <person name="Pfister S."/>
            <person name="Riley R."/>
            <person name="Sitrit Y."/>
            <person name="Stielow J.B."/>
            <person name="Szollosi G."/>
            <person name="Zifcakova L."/>
            <person name="Stursova M."/>
            <person name="Spatafora J.W."/>
            <person name="Tedersoo L."/>
            <person name="Vaario L.M."/>
            <person name="Yamada A."/>
            <person name="Yan M."/>
            <person name="Wang P."/>
            <person name="Xu J."/>
            <person name="Bruns T."/>
            <person name="Baldrian P."/>
            <person name="Vilgalys R."/>
            <person name="Dunand C."/>
            <person name="Henrissat B."/>
            <person name="Grigoriev I.V."/>
            <person name="Hibbett D."/>
            <person name="Nagy L.G."/>
            <person name="Martin F.M."/>
        </authorList>
    </citation>
    <scope>NUCLEOTIDE SEQUENCE</scope>
    <source>
        <strain evidence="2">UH-Tt-Lm1</strain>
    </source>
</reference>
<reference evidence="2" key="2">
    <citation type="submission" date="2020-11" db="EMBL/GenBank/DDBJ databases">
        <authorList>
            <consortium name="DOE Joint Genome Institute"/>
            <person name="Kuo A."/>
            <person name="Miyauchi S."/>
            <person name="Kiss E."/>
            <person name="Drula E."/>
            <person name="Kohler A."/>
            <person name="Sanchez-Garcia M."/>
            <person name="Andreopoulos B."/>
            <person name="Barry K.W."/>
            <person name="Bonito G."/>
            <person name="Buee M."/>
            <person name="Carver A."/>
            <person name="Chen C."/>
            <person name="Cichocki N."/>
            <person name="Clum A."/>
            <person name="Culley D."/>
            <person name="Crous P.W."/>
            <person name="Fauchery L."/>
            <person name="Girlanda M."/>
            <person name="Hayes R."/>
            <person name="Keri Z."/>
            <person name="Labutti K."/>
            <person name="Lipzen A."/>
            <person name="Lombard V."/>
            <person name="Magnuson J."/>
            <person name="Maillard F."/>
            <person name="Morin E."/>
            <person name="Murat C."/>
            <person name="Nolan M."/>
            <person name="Ohm R."/>
            <person name="Pangilinan J."/>
            <person name="Pereira M."/>
            <person name="Perotto S."/>
            <person name="Peter M."/>
            <person name="Riley R."/>
            <person name="Sitrit Y."/>
            <person name="Stielow B."/>
            <person name="Szollosi G."/>
            <person name="Zifcakova L."/>
            <person name="Stursova M."/>
            <person name="Spatafora J.W."/>
            <person name="Tedersoo L."/>
            <person name="Vaario L.-M."/>
            <person name="Yamada A."/>
            <person name="Yan M."/>
            <person name="Wang P."/>
            <person name="Xu J."/>
            <person name="Bruns T."/>
            <person name="Baldrian P."/>
            <person name="Vilgalys R."/>
            <person name="Henrissat B."/>
            <person name="Grigoriev I.V."/>
            <person name="Hibbett D."/>
            <person name="Nagy L.G."/>
            <person name="Martin F.M."/>
        </authorList>
    </citation>
    <scope>NUCLEOTIDE SEQUENCE</scope>
    <source>
        <strain evidence="2">UH-Tt-Lm1</strain>
    </source>
</reference>
<organism evidence="2 3">
    <name type="scientific">Thelephora terrestris</name>
    <dbReference type="NCBI Taxonomy" id="56493"/>
    <lineage>
        <taxon>Eukaryota</taxon>
        <taxon>Fungi</taxon>
        <taxon>Dikarya</taxon>
        <taxon>Basidiomycota</taxon>
        <taxon>Agaricomycotina</taxon>
        <taxon>Agaricomycetes</taxon>
        <taxon>Thelephorales</taxon>
        <taxon>Thelephoraceae</taxon>
        <taxon>Thelephora</taxon>
    </lineage>
</organism>
<dbReference type="Proteomes" id="UP000736335">
    <property type="component" value="Unassembled WGS sequence"/>
</dbReference>
<proteinExistence type="predicted"/>